<keyword evidence="3" id="KW-1185">Reference proteome</keyword>
<evidence type="ECO:0000313" key="3">
    <source>
        <dbReference type="Proteomes" id="UP000314294"/>
    </source>
</evidence>
<dbReference type="EMBL" id="SRLO01000465">
    <property type="protein sequence ID" value="TNN55103.1"/>
    <property type="molecule type" value="Genomic_DNA"/>
</dbReference>
<evidence type="ECO:0000256" key="1">
    <source>
        <dbReference type="SAM" id="MobiDB-lite"/>
    </source>
</evidence>
<accession>A0A4Z2GQQ7</accession>
<feature type="region of interest" description="Disordered" evidence="1">
    <location>
        <begin position="30"/>
        <end position="70"/>
    </location>
</feature>
<reference evidence="2 3" key="1">
    <citation type="submission" date="2019-03" db="EMBL/GenBank/DDBJ databases">
        <title>First draft genome of Liparis tanakae, snailfish: a comprehensive survey of snailfish specific genes.</title>
        <authorList>
            <person name="Kim W."/>
            <person name="Song I."/>
            <person name="Jeong J.-H."/>
            <person name="Kim D."/>
            <person name="Kim S."/>
            <person name="Ryu S."/>
            <person name="Song J.Y."/>
            <person name="Lee S.K."/>
        </authorList>
    </citation>
    <scope>NUCLEOTIDE SEQUENCE [LARGE SCALE GENOMIC DNA]</scope>
    <source>
        <tissue evidence="2">Muscle</tissue>
    </source>
</reference>
<name>A0A4Z2GQQ7_9TELE</name>
<dbReference type="AlphaFoldDB" id="A0A4Z2GQQ7"/>
<dbReference type="Proteomes" id="UP000314294">
    <property type="component" value="Unassembled WGS sequence"/>
</dbReference>
<comment type="caution">
    <text evidence="2">The sequence shown here is derived from an EMBL/GenBank/DDBJ whole genome shotgun (WGS) entry which is preliminary data.</text>
</comment>
<gene>
    <name evidence="2" type="ORF">EYF80_034687</name>
</gene>
<evidence type="ECO:0000313" key="2">
    <source>
        <dbReference type="EMBL" id="TNN55103.1"/>
    </source>
</evidence>
<organism evidence="2 3">
    <name type="scientific">Liparis tanakae</name>
    <name type="common">Tanaka's snailfish</name>
    <dbReference type="NCBI Taxonomy" id="230148"/>
    <lineage>
        <taxon>Eukaryota</taxon>
        <taxon>Metazoa</taxon>
        <taxon>Chordata</taxon>
        <taxon>Craniata</taxon>
        <taxon>Vertebrata</taxon>
        <taxon>Euteleostomi</taxon>
        <taxon>Actinopterygii</taxon>
        <taxon>Neopterygii</taxon>
        <taxon>Teleostei</taxon>
        <taxon>Neoteleostei</taxon>
        <taxon>Acanthomorphata</taxon>
        <taxon>Eupercaria</taxon>
        <taxon>Perciformes</taxon>
        <taxon>Cottioidei</taxon>
        <taxon>Cottales</taxon>
        <taxon>Liparidae</taxon>
        <taxon>Liparis</taxon>
    </lineage>
</organism>
<feature type="compositionally biased region" description="Basic residues" evidence="1">
    <location>
        <begin position="32"/>
        <end position="46"/>
    </location>
</feature>
<proteinExistence type="predicted"/>
<protein>
    <submittedName>
        <fullName evidence="2">Uncharacterized protein</fullName>
    </submittedName>
</protein>
<sequence>MKQGNLRGKSEREWREFGLFEADWEAYGVSRGSRKKGKRKSLRRCSTRGSKVRETRSPGVGFGLEDGEEG</sequence>